<feature type="domain" description="Heterokaryon incompatibility" evidence="1">
    <location>
        <begin position="77"/>
        <end position="245"/>
    </location>
</feature>
<protein>
    <recommendedName>
        <fullName evidence="1">Heterokaryon incompatibility domain-containing protein</fullName>
    </recommendedName>
</protein>
<dbReference type="PANTHER" id="PTHR24148">
    <property type="entry name" value="ANKYRIN REPEAT DOMAIN-CONTAINING PROTEIN 39 HOMOLOG-RELATED"/>
    <property type="match status" value="1"/>
</dbReference>
<accession>A0A3M2RUK6</accession>
<reference evidence="2 3" key="1">
    <citation type="submission" date="2017-06" db="EMBL/GenBank/DDBJ databases">
        <title>Comparative genomic analysis of Ambrosia Fusariam Clade fungi.</title>
        <authorList>
            <person name="Stajich J.E."/>
            <person name="Carrillo J."/>
            <person name="Kijimoto T."/>
            <person name="Eskalen A."/>
            <person name="O'Donnell K."/>
            <person name="Kasson M."/>
        </authorList>
    </citation>
    <scope>NUCLEOTIDE SEQUENCE [LARGE SCALE GENOMIC DNA]</scope>
    <source>
        <strain evidence="2">UCR3666</strain>
    </source>
</reference>
<proteinExistence type="predicted"/>
<dbReference type="STRING" id="2010991.A0A3M2RUK6"/>
<evidence type="ECO:0000259" key="1">
    <source>
        <dbReference type="Pfam" id="PF06985"/>
    </source>
</evidence>
<gene>
    <name evidence="2" type="ORF">CDV36_011457</name>
</gene>
<dbReference type="PANTHER" id="PTHR24148:SF64">
    <property type="entry name" value="HETEROKARYON INCOMPATIBILITY DOMAIN-CONTAINING PROTEIN"/>
    <property type="match status" value="1"/>
</dbReference>
<dbReference type="Proteomes" id="UP000277212">
    <property type="component" value="Unassembled WGS sequence"/>
</dbReference>
<sequence>MSQIYVRATVSTYTAYFSPLFSIFTIATSREGHMSAKLCYNDLDANSIRLLCLDDPISSGNISGSLVTVQLQDAPAYFTLSYCWGTEECSAAIQINGFTFYLSPSLAAAIHRLQELGAEGRALGHDTLAKWVWIDKICINQDDPSERGRQVQLMGSIFFRAVRTLIWLGTDFDACSTAWILVDQIYHVFRQDNPEARCVADIPFRVYSDERHEECGLPHWNHDLWQQLTKLLHRPWFTRVWVIQEVVLSPGDPLILHGQRIYPWHRLGWAASWLRRSGYLRLAQVPNQMLNVDMISNIRRSKRPWNLDALLVATSIKSQATDQRDKVYALLGLAAECQDPDAIPVELRVDYTSTVPEVYGKVASFLLRKYKSLAILTRTRGLDGDICRAQREYDFRMLPSWVPDWSDFTVPEREVAKSLSWISHSDTSCPDTLGFPDHYECAGRLPARLEPSNPMVLRLSGVKVDKIVSVIPFVSPDTQAHGSPLLAFLNLAASLKRKSVAEWIECFIRTTTADQSRISGRTEEQLLKDGSAYILDLFLDTGRQDSVLFLQNEDQDLVTQLKALSVGGEASCYMVLARNFCFNRTFFITSNQSMGIGPSGTRPGDCVAVILGGGVPCVLRGQNSRFSYVGESYLHGIMKGEVVQAWEKGNMTNEVIELC</sequence>
<dbReference type="InterPro" id="IPR052895">
    <property type="entry name" value="HetReg/Transcr_Mod"/>
</dbReference>
<keyword evidence="3" id="KW-1185">Reference proteome</keyword>
<name>A0A3M2RUK6_9HYPO</name>
<dbReference type="AlphaFoldDB" id="A0A3M2RUK6"/>
<evidence type="ECO:0000313" key="2">
    <source>
        <dbReference type="EMBL" id="RMJ08939.1"/>
    </source>
</evidence>
<dbReference type="EMBL" id="NKUJ01000264">
    <property type="protein sequence ID" value="RMJ08939.1"/>
    <property type="molecule type" value="Genomic_DNA"/>
</dbReference>
<comment type="caution">
    <text evidence="2">The sequence shown here is derived from an EMBL/GenBank/DDBJ whole genome shotgun (WGS) entry which is preliminary data.</text>
</comment>
<dbReference type="Pfam" id="PF26639">
    <property type="entry name" value="Het-6_barrel"/>
    <property type="match status" value="1"/>
</dbReference>
<organism evidence="2 3">
    <name type="scientific">Fusarium kuroshium</name>
    <dbReference type="NCBI Taxonomy" id="2010991"/>
    <lineage>
        <taxon>Eukaryota</taxon>
        <taxon>Fungi</taxon>
        <taxon>Dikarya</taxon>
        <taxon>Ascomycota</taxon>
        <taxon>Pezizomycotina</taxon>
        <taxon>Sordariomycetes</taxon>
        <taxon>Hypocreomycetidae</taxon>
        <taxon>Hypocreales</taxon>
        <taxon>Nectriaceae</taxon>
        <taxon>Fusarium</taxon>
        <taxon>Fusarium solani species complex</taxon>
    </lineage>
</organism>
<dbReference type="InterPro" id="IPR010730">
    <property type="entry name" value="HET"/>
</dbReference>
<dbReference type="OrthoDB" id="2288928at2759"/>
<evidence type="ECO:0000313" key="3">
    <source>
        <dbReference type="Proteomes" id="UP000277212"/>
    </source>
</evidence>
<dbReference type="Pfam" id="PF06985">
    <property type="entry name" value="HET"/>
    <property type="match status" value="1"/>
</dbReference>